<protein>
    <submittedName>
        <fullName evidence="1">Uncharacterized protein</fullName>
    </submittedName>
</protein>
<dbReference type="AlphaFoldDB" id="A0A653L0Q0"/>
<sequence length="43" mass="5007">MGIRGIGEDFLIARHRRIENHFTNGTSLGAYRHAFEYSSIFQH</sequence>
<evidence type="ECO:0000313" key="2">
    <source>
        <dbReference type="Proteomes" id="UP000439123"/>
    </source>
</evidence>
<evidence type="ECO:0000313" key="1">
    <source>
        <dbReference type="EMBL" id="VXA85199.1"/>
    </source>
</evidence>
<proteinExistence type="predicted"/>
<name>A0A653L0Q0_AERVE</name>
<dbReference type="Proteomes" id="UP000439123">
    <property type="component" value="Unassembled WGS sequence"/>
</dbReference>
<accession>A0A653L0Q0</accession>
<dbReference type="EMBL" id="CABWLC010000012">
    <property type="protein sequence ID" value="VXA85199.1"/>
    <property type="molecule type" value="Genomic_DNA"/>
</dbReference>
<gene>
    <name evidence="1" type="ORF">AERO8C_20349</name>
</gene>
<reference evidence="1 2" key="1">
    <citation type="submission" date="2019-10" db="EMBL/GenBank/DDBJ databases">
        <authorList>
            <person name="Karimi E."/>
        </authorList>
    </citation>
    <scope>NUCLEOTIDE SEQUENCE [LARGE SCALE GENOMIC DNA]</scope>
    <source>
        <strain evidence="1">Aeromonas sp. 8C</strain>
    </source>
</reference>
<organism evidence="1 2">
    <name type="scientific">Aeromonas veronii</name>
    <dbReference type="NCBI Taxonomy" id="654"/>
    <lineage>
        <taxon>Bacteria</taxon>
        <taxon>Pseudomonadati</taxon>
        <taxon>Pseudomonadota</taxon>
        <taxon>Gammaproteobacteria</taxon>
        <taxon>Aeromonadales</taxon>
        <taxon>Aeromonadaceae</taxon>
        <taxon>Aeromonas</taxon>
    </lineage>
</organism>